<feature type="chain" id="PRO_5025614767" description="CBM-cenC domain-containing protein" evidence="1">
    <location>
        <begin position="19"/>
        <end position="239"/>
    </location>
</feature>
<sequence length="239" mass="26255">MKTTIIAATLLLASIASANDLSQLYEKAYFLETAKGEREASLKIYREIAATPATDRNQETIIKTLRRMLVLYEASTGEDMQAALAKLNLDFEQGAMAPSNPYPAMWGGGGNGYEIAIDSKEKKNGNHTCRIRQTGQGGFATITGTLEPKLLAGRKVRMSGYLKLDDVSNMAGLWLRADQDNKPAAFYNMADQQLKGSKDWKHYSFELIIPAGVDNINFGALMSGSGTLWIDDINIEFVD</sequence>
<keyword evidence="1" id="KW-0732">Signal</keyword>
<accession>A0A6C2U7U3</accession>
<feature type="signal peptide" evidence="1">
    <location>
        <begin position="1"/>
        <end position="18"/>
    </location>
</feature>
<reference evidence="2 3" key="1">
    <citation type="submission" date="2019-04" db="EMBL/GenBank/DDBJ databases">
        <authorList>
            <person name="Van Vliet M D."/>
        </authorList>
    </citation>
    <scope>NUCLEOTIDE SEQUENCE [LARGE SCALE GENOMIC DNA]</scope>
    <source>
        <strain evidence="2 3">F1</strain>
    </source>
</reference>
<dbReference type="EMBL" id="CAAHFG010000003">
    <property type="protein sequence ID" value="VGO15939.1"/>
    <property type="molecule type" value="Genomic_DNA"/>
</dbReference>
<evidence type="ECO:0008006" key="4">
    <source>
        <dbReference type="Google" id="ProtNLM"/>
    </source>
</evidence>
<gene>
    <name evidence="2" type="ORF">PDESU_04528</name>
</gene>
<evidence type="ECO:0000256" key="1">
    <source>
        <dbReference type="SAM" id="SignalP"/>
    </source>
</evidence>
<dbReference type="Gene3D" id="2.60.120.260">
    <property type="entry name" value="Galactose-binding domain-like"/>
    <property type="match status" value="1"/>
</dbReference>
<evidence type="ECO:0000313" key="2">
    <source>
        <dbReference type="EMBL" id="VGO15939.1"/>
    </source>
</evidence>
<evidence type="ECO:0000313" key="3">
    <source>
        <dbReference type="Proteomes" id="UP000366872"/>
    </source>
</evidence>
<keyword evidence="3" id="KW-1185">Reference proteome</keyword>
<dbReference type="Proteomes" id="UP000366872">
    <property type="component" value="Unassembled WGS sequence"/>
</dbReference>
<dbReference type="SUPFAM" id="SSF49785">
    <property type="entry name" value="Galactose-binding domain-like"/>
    <property type="match status" value="1"/>
</dbReference>
<dbReference type="InterPro" id="IPR008979">
    <property type="entry name" value="Galactose-bd-like_sf"/>
</dbReference>
<proteinExistence type="predicted"/>
<protein>
    <recommendedName>
        <fullName evidence="4">CBM-cenC domain-containing protein</fullName>
    </recommendedName>
</protein>
<organism evidence="2 3">
    <name type="scientific">Pontiella desulfatans</name>
    <dbReference type="NCBI Taxonomy" id="2750659"/>
    <lineage>
        <taxon>Bacteria</taxon>
        <taxon>Pseudomonadati</taxon>
        <taxon>Kiritimatiellota</taxon>
        <taxon>Kiritimatiellia</taxon>
        <taxon>Kiritimatiellales</taxon>
        <taxon>Pontiellaceae</taxon>
        <taxon>Pontiella</taxon>
    </lineage>
</organism>
<dbReference type="RefSeq" id="WP_136081502.1">
    <property type="nucleotide sequence ID" value="NZ_CAAHFG010000003.1"/>
</dbReference>
<name>A0A6C2U7U3_PONDE</name>
<dbReference type="AlphaFoldDB" id="A0A6C2U7U3"/>